<feature type="domain" description="HTH tetR-type" evidence="5">
    <location>
        <begin position="18"/>
        <end position="78"/>
    </location>
</feature>
<comment type="caution">
    <text evidence="6">The sequence shown here is derived from an EMBL/GenBank/DDBJ whole genome shotgun (WGS) entry which is preliminary data.</text>
</comment>
<dbReference type="PROSITE" id="PS50977">
    <property type="entry name" value="HTH_TETR_2"/>
    <property type="match status" value="1"/>
</dbReference>
<accession>A0ABN2BPK1</accession>
<evidence type="ECO:0000313" key="6">
    <source>
        <dbReference type="EMBL" id="GAA1543000.1"/>
    </source>
</evidence>
<reference evidence="6 7" key="1">
    <citation type="journal article" date="2019" name="Int. J. Syst. Evol. Microbiol.">
        <title>The Global Catalogue of Microorganisms (GCM) 10K type strain sequencing project: providing services to taxonomists for standard genome sequencing and annotation.</title>
        <authorList>
            <consortium name="The Broad Institute Genomics Platform"/>
            <consortium name="The Broad Institute Genome Sequencing Center for Infectious Disease"/>
            <person name="Wu L."/>
            <person name="Ma J."/>
        </authorList>
    </citation>
    <scope>NUCLEOTIDE SEQUENCE [LARGE SCALE GENOMIC DNA]</scope>
    <source>
        <strain evidence="6 7">JCM 14588</strain>
    </source>
</reference>
<dbReference type="Gene3D" id="1.10.357.10">
    <property type="entry name" value="Tetracycline Repressor, domain 2"/>
    <property type="match status" value="1"/>
</dbReference>
<protein>
    <recommendedName>
        <fullName evidence="5">HTH tetR-type domain-containing protein</fullName>
    </recommendedName>
</protein>
<dbReference type="PANTHER" id="PTHR30055:SF234">
    <property type="entry name" value="HTH-TYPE TRANSCRIPTIONAL REGULATOR BETI"/>
    <property type="match status" value="1"/>
</dbReference>
<evidence type="ECO:0000256" key="4">
    <source>
        <dbReference type="PROSITE-ProRule" id="PRU00335"/>
    </source>
</evidence>
<name>A0ABN2BPK1_9MICO</name>
<organism evidence="6 7">
    <name type="scientific">Dermacoccus barathri</name>
    <dbReference type="NCBI Taxonomy" id="322601"/>
    <lineage>
        <taxon>Bacteria</taxon>
        <taxon>Bacillati</taxon>
        <taxon>Actinomycetota</taxon>
        <taxon>Actinomycetes</taxon>
        <taxon>Micrococcales</taxon>
        <taxon>Dermacoccaceae</taxon>
        <taxon>Dermacoccus</taxon>
    </lineage>
</organism>
<evidence type="ECO:0000313" key="7">
    <source>
        <dbReference type="Proteomes" id="UP001501288"/>
    </source>
</evidence>
<feature type="DNA-binding region" description="H-T-H motif" evidence="4">
    <location>
        <begin position="41"/>
        <end position="60"/>
    </location>
</feature>
<keyword evidence="7" id="KW-1185">Reference proteome</keyword>
<dbReference type="InterPro" id="IPR001647">
    <property type="entry name" value="HTH_TetR"/>
</dbReference>
<keyword evidence="2 4" id="KW-0238">DNA-binding</keyword>
<gene>
    <name evidence="6" type="ORF">GCM10009762_15560</name>
</gene>
<dbReference type="InterPro" id="IPR050109">
    <property type="entry name" value="HTH-type_TetR-like_transc_reg"/>
</dbReference>
<dbReference type="PANTHER" id="PTHR30055">
    <property type="entry name" value="HTH-TYPE TRANSCRIPTIONAL REGULATOR RUTR"/>
    <property type="match status" value="1"/>
</dbReference>
<dbReference type="PRINTS" id="PR00455">
    <property type="entry name" value="HTHTETR"/>
</dbReference>
<evidence type="ECO:0000256" key="2">
    <source>
        <dbReference type="ARBA" id="ARBA00023125"/>
    </source>
</evidence>
<sequence length="213" mass="23489">MGFMWDCSTDDPRAQRAHKRLQEIRSAACTLVIERGYDGFTMDDLAEAAGVSRRTLFNYVPDKASAVLGPDGVGDNSQVELFRDGGPTGVLMPDLIQALDSVMSEVEDPSMASDQHALVERAIASDGKVAHLAFERFTHLSDTLATLICEREKWDAGDLRARTITATFLAIVKVSLEEFSLRKADSDFMTVFHDVMTVFHDVLDADAAVRSMR</sequence>
<keyword evidence="1" id="KW-0805">Transcription regulation</keyword>
<dbReference type="EMBL" id="BAAANV010000037">
    <property type="protein sequence ID" value="GAA1543000.1"/>
    <property type="molecule type" value="Genomic_DNA"/>
</dbReference>
<dbReference type="Proteomes" id="UP001501288">
    <property type="component" value="Unassembled WGS sequence"/>
</dbReference>
<dbReference type="SUPFAM" id="SSF46689">
    <property type="entry name" value="Homeodomain-like"/>
    <property type="match status" value="1"/>
</dbReference>
<dbReference type="InterPro" id="IPR009057">
    <property type="entry name" value="Homeodomain-like_sf"/>
</dbReference>
<keyword evidence="3" id="KW-0804">Transcription</keyword>
<evidence type="ECO:0000259" key="5">
    <source>
        <dbReference type="PROSITE" id="PS50977"/>
    </source>
</evidence>
<evidence type="ECO:0000256" key="3">
    <source>
        <dbReference type="ARBA" id="ARBA00023163"/>
    </source>
</evidence>
<dbReference type="Pfam" id="PF00440">
    <property type="entry name" value="TetR_N"/>
    <property type="match status" value="1"/>
</dbReference>
<evidence type="ECO:0000256" key="1">
    <source>
        <dbReference type="ARBA" id="ARBA00023015"/>
    </source>
</evidence>
<proteinExistence type="predicted"/>